<dbReference type="RefSeq" id="XP_040641850.1">
    <property type="nucleotide sequence ID" value="XM_040778161.1"/>
</dbReference>
<evidence type="ECO:0000313" key="2">
    <source>
        <dbReference type="EMBL" id="EYE98162.1"/>
    </source>
</evidence>
<name>A0A017SMJ2_ASPRC</name>
<accession>A0A017SMJ2</accession>
<reference evidence="3" key="1">
    <citation type="journal article" date="2014" name="Nat. Commun.">
        <title>Genomic adaptations of the halophilic Dead Sea filamentous fungus Eurotium rubrum.</title>
        <authorList>
            <person name="Kis-Papo T."/>
            <person name="Weig A.R."/>
            <person name="Riley R."/>
            <person name="Persoh D."/>
            <person name="Salamov A."/>
            <person name="Sun H."/>
            <person name="Lipzen A."/>
            <person name="Wasser S.P."/>
            <person name="Rambold G."/>
            <person name="Grigoriev I.V."/>
            <person name="Nevo E."/>
        </authorList>
    </citation>
    <scope>NUCLEOTIDE SEQUENCE [LARGE SCALE GENOMIC DNA]</scope>
    <source>
        <strain evidence="3">CBS 135680</strain>
    </source>
</reference>
<feature type="transmembrane region" description="Helical" evidence="1">
    <location>
        <begin position="44"/>
        <end position="65"/>
    </location>
</feature>
<keyword evidence="3" id="KW-1185">Reference proteome</keyword>
<dbReference type="GeneID" id="63693285"/>
<evidence type="ECO:0000313" key="3">
    <source>
        <dbReference type="Proteomes" id="UP000019804"/>
    </source>
</evidence>
<gene>
    <name evidence="2" type="ORF">EURHEDRAFT_271967</name>
</gene>
<dbReference type="Proteomes" id="UP000019804">
    <property type="component" value="Unassembled WGS sequence"/>
</dbReference>
<proteinExistence type="predicted"/>
<protein>
    <submittedName>
        <fullName evidence="2">Uncharacterized protein</fullName>
    </submittedName>
</protein>
<keyword evidence="1" id="KW-0812">Transmembrane</keyword>
<sequence length="97" mass="10814">MLTQHTKSGAIYDWPNPHLQSHAYYVIGPLPPPPEQQLIQASDAVVTLSISSMYFLFSSSLLFWSPAFFGLSSFLSCPKDVFLGGVLIIVRLIRLPF</sequence>
<dbReference type="HOGENOM" id="CLU_2346329_0_0_1"/>
<dbReference type="EMBL" id="KK088414">
    <property type="protein sequence ID" value="EYE98162.1"/>
    <property type="molecule type" value="Genomic_DNA"/>
</dbReference>
<organism evidence="2 3">
    <name type="scientific">Aspergillus ruber (strain CBS 135680)</name>
    <dbReference type="NCBI Taxonomy" id="1388766"/>
    <lineage>
        <taxon>Eukaryota</taxon>
        <taxon>Fungi</taxon>
        <taxon>Dikarya</taxon>
        <taxon>Ascomycota</taxon>
        <taxon>Pezizomycotina</taxon>
        <taxon>Eurotiomycetes</taxon>
        <taxon>Eurotiomycetidae</taxon>
        <taxon>Eurotiales</taxon>
        <taxon>Aspergillaceae</taxon>
        <taxon>Aspergillus</taxon>
        <taxon>Aspergillus subgen. Aspergillus</taxon>
    </lineage>
</organism>
<keyword evidence="1" id="KW-0472">Membrane</keyword>
<dbReference type="AlphaFoldDB" id="A0A017SMJ2"/>
<evidence type="ECO:0000256" key="1">
    <source>
        <dbReference type="SAM" id="Phobius"/>
    </source>
</evidence>
<keyword evidence="1" id="KW-1133">Transmembrane helix</keyword>